<organism evidence="1 2">
    <name type="scientific">Phoenicibacter congonensis</name>
    <dbReference type="NCBI Taxonomy" id="1944646"/>
    <lineage>
        <taxon>Bacteria</taxon>
        <taxon>Bacillati</taxon>
        <taxon>Actinomycetota</taxon>
        <taxon>Coriobacteriia</taxon>
        <taxon>Eggerthellales</taxon>
        <taxon>Eggerthellaceae</taxon>
        <taxon>Phoenicibacter</taxon>
    </lineage>
</organism>
<dbReference type="Proteomes" id="UP001168575">
    <property type="component" value="Unassembled WGS sequence"/>
</dbReference>
<accession>A0AA43UBG3</accession>
<dbReference type="AlphaFoldDB" id="A0AA43UBG3"/>
<proteinExistence type="predicted"/>
<dbReference type="EMBL" id="JAUMVS010000172">
    <property type="protein sequence ID" value="MDO4842444.1"/>
    <property type="molecule type" value="Genomic_DNA"/>
</dbReference>
<keyword evidence="2" id="KW-1185">Reference proteome</keyword>
<evidence type="ECO:0000313" key="1">
    <source>
        <dbReference type="EMBL" id="MDO4842444.1"/>
    </source>
</evidence>
<reference evidence="1" key="1">
    <citation type="submission" date="2023-07" db="EMBL/GenBank/DDBJ databases">
        <title>Between Cages and Wild: Unraveling the Impact of Captivity on Animal Microbiomes and Antimicrobial Resistance.</title>
        <authorList>
            <person name="Schmartz G.P."/>
            <person name="Rehner J."/>
            <person name="Schuff M.J."/>
            <person name="Becker S.L."/>
            <person name="Kravczyk M."/>
            <person name="Gurevich A."/>
            <person name="Francke R."/>
            <person name="Mueller R."/>
            <person name="Keller V."/>
            <person name="Keller A."/>
        </authorList>
    </citation>
    <scope>NUCLEOTIDE SEQUENCE</scope>
    <source>
        <strain evidence="1">S12M_St_49</strain>
    </source>
</reference>
<protein>
    <submittedName>
        <fullName evidence="1">Uncharacterized protein</fullName>
    </submittedName>
</protein>
<comment type="caution">
    <text evidence="1">The sequence shown here is derived from an EMBL/GenBank/DDBJ whole genome shotgun (WGS) entry which is preliminary data.</text>
</comment>
<gene>
    <name evidence="1" type="ORF">Q3982_07205</name>
</gene>
<evidence type="ECO:0000313" key="2">
    <source>
        <dbReference type="Proteomes" id="UP001168575"/>
    </source>
</evidence>
<name>A0AA43UBG3_9ACTN</name>
<sequence>MDDAAGGIQQEALAAIRLSMPDDVYQRVKHAAVDARTNASAWIRDAIAERLDRVPDDEGLAELAGKYDALNETGRGLLLDLARLVADSPSYRKAGRREYTAAD</sequence>